<dbReference type="GO" id="GO:0003677">
    <property type="term" value="F:DNA binding"/>
    <property type="evidence" value="ECO:0007669"/>
    <property type="project" value="UniProtKB-KW"/>
</dbReference>
<evidence type="ECO:0000256" key="2">
    <source>
        <dbReference type="HAMAP-Rule" id="MF_00984"/>
    </source>
</evidence>
<dbReference type="PANTHER" id="PTHR10302">
    <property type="entry name" value="SINGLE-STRANDED DNA-BINDING PROTEIN"/>
    <property type="match status" value="1"/>
</dbReference>
<name>A0ABU5P3D0_9GAMM</name>
<evidence type="ECO:0000313" key="5">
    <source>
        <dbReference type="EMBL" id="MEA1082581.1"/>
    </source>
</evidence>
<dbReference type="InterPro" id="IPR012340">
    <property type="entry name" value="NA-bd_OB-fold"/>
</dbReference>
<feature type="compositionally biased region" description="Acidic residues" evidence="4">
    <location>
        <begin position="163"/>
        <end position="173"/>
    </location>
</feature>
<feature type="compositionally biased region" description="Low complexity" evidence="4">
    <location>
        <begin position="134"/>
        <end position="159"/>
    </location>
</feature>
<dbReference type="Pfam" id="PF00436">
    <property type="entry name" value="SSB"/>
    <property type="match status" value="1"/>
</dbReference>
<gene>
    <name evidence="5" type="primary">ssb</name>
    <name evidence="5" type="ORF">U5822_18085</name>
</gene>
<protein>
    <recommendedName>
        <fullName evidence="2 3">Single-stranded DNA-binding protein</fullName>
        <shortName evidence="2">SSB</shortName>
    </recommendedName>
</protein>
<accession>A0ABU5P3D0</accession>
<dbReference type="NCBIfam" id="TIGR00621">
    <property type="entry name" value="ssb"/>
    <property type="match status" value="1"/>
</dbReference>
<dbReference type="InterPro" id="IPR011344">
    <property type="entry name" value="ssDNA-bd"/>
</dbReference>
<dbReference type="PIRSF" id="PIRSF002070">
    <property type="entry name" value="SSB"/>
    <property type="match status" value="1"/>
</dbReference>
<evidence type="ECO:0000256" key="1">
    <source>
        <dbReference type="ARBA" id="ARBA00023125"/>
    </source>
</evidence>
<keyword evidence="2" id="KW-0233">DNA recombination</keyword>
<dbReference type="CDD" id="cd04496">
    <property type="entry name" value="SSB_OBF"/>
    <property type="match status" value="1"/>
</dbReference>
<dbReference type="Gene3D" id="2.40.50.140">
    <property type="entry name" value="Nucleic acid-binding proteins"/>
    <property type="match status" value="1"/>
</dbReference>
<evidence type="ECO:0000256" key="4">
    <source>
        <dbReference type="SAM" id="MobiDB-lite"/>
    </source>
</evidence>
<comment type="function">
    <text evidence="2">Plays an important role in DNA replication, recombination and repair. Binds to ssDNA and to an array of partner proteins to recruit them to their sites of action during DNA metabolism.</text>
</comment>
<comment type="subunit">
    <text evidence="2">Homotetramer.</text>
</comment>
<keyword evidence="6" id="KW-1185">Reference proteome</keyword>
<dbReference type="InterPro" id="IPR000424">
    <property type="entry name" value="Primosome_PriB/ssb"/>
</dbReference>
<organism evidence="5 6">
    <name type="scientific">Marinobacter qingdaonensis</name>
    <dbReference type="NCBI Taxonomy" id="3108486"/>
    <lineage>
        <taxon>Bacteria</taxon>
        <taxon>Pseudomonadati</taxon>
        <taxon>Pseudomonadota</taxon>
        <taxon>Gammaproteobacteria</taxon>
        <taxon>Pseudomonadales</taxon>
        <taxon>Marinobacteraceae</taxon>
        <taxon>Marinobacter</taxon>
    </lineage>
</organism>
<dbReference type="RefSeq" id="WP_322857078.1">
    <property type="nucleotide sequence ID" value="NZ_JAYDCJ010000005.1"/>
</dbReference>
<evidence type="ECO:0000313" key="6">
    <source>
        <dbReference type="Proteomes" id="UP001305746"/>
    </source>
</evidence>
<comment type="caution">
    <text evidence="5">The sequence shown here is derived from an EMBL/GenBank/DDBJ whole genome shotgun (WGS) entry which is preliminary data.</text>
</comment>
<evidence type="ECO:0000256" key="3">
    <source>
        <dbReference type="PIRNR" id="PIRNR002070"/>
    </source>
</evidence>
<feature type="DNA-binding region" evidence="2">
    <location>
        <begin position="54"/>
        <end position="60"/>
    </location>
</feature>
<keyword evidence="2" id="KW-0235">DNA replication</keyword>
<dbReference type="Proteomes" id="UP001305746">
    <property type="component" value="Unassembled WGS sequence"/>
</dbReference>
<keyword evidence="1 2" id="KW-0238">DNA-binding</keyword>
<dbReference type="HAMAP" id="MF_00984">
    <property type="entry name" value="SSB"/>
    <property type="match status" value="1"/>
</dbReference>
<feature type="region of interest" description="Disordered" evidence="4">
    <location>
        <begin position="111"/>
        <end position="173"/>
    </location>
</feature>
<dbReference type="SUPFAM" id="SSF50249">
    <property type="entry name" value="Nucleic acid-binding proteins"/>
    <property type="match status" value="1"/>
</dbReference>
<feature type="short sequence motif" description="Important for interaction with partner proteins" evidence="2">
    <location>
        <begin position="168"/>
        <end position="173"/>
    </location>
</feature>
<dbReference type="PROSITE" id="PS50935">
    <property type="entry name" value="SSB"/>
    <property type="match status" value="1"/>
</dbReference>
<keyword evidence="2" id="KW-0227">DNA damage</keyword>
<proteinExistence type="inferred from homology"/>
<keyword evidence="2" id="KW-0234">DNA repair</keyword>
<dbReference type="PANTHER" id="PTHR10302:SF27">
    <property type="entry name" value="SINGLE-STRANDED DNA-BINDING PROTEIN"/>
    <property type="match status" value="1"/>
</dbReference>
<sequence>MARGVNKVILIGNLGQDPDTRYTPNGNAVVNLNLATDESYKDRQTGQMVPKTEWHRIVLFGKVAEVAGQYLRKGSKVYIEGKLQTRKWQGQDGQDRYTTEVVVDINGQMQMLDSRGDGGGMNQGAPAGRPQQSNYNAPAAPQGNPQQQSGGYNQPSQGSMPEPVDDFDDDIPF</sequence>
<dbReference type="EMBL" id="JAYDCJ010000005">
    <property type="protein sequence ID" value="MEA1082581.1"/>
    <property type="molecule type" value="Genomic_DNA"/>
</dbReference>
<reference evidence="5 6" key="1">
    <citation type="submission" date="2023-12" db="EMBL/GenBank/DDBJ databases">
        <title>Marinobacter qingdaonensis sp. nov., isolated from the intertidal sediment of Qingdao, PR China.</title>
        <authorList>
            <person name="Li Y."/>
        </authorList>
    </citation>
    <scope>NUCLEOTIDE SEQUENCE [LARGE SCALE GENOMIC DNA]</scope>
    <source>
        <strain evidence="5 6">ASW11-75</strain>
    </source>
</reference>